<comment type="caution">
    <text evidence="1">The sequence shown here is derived from an EMBL/GenBank/DDBJ whole genome shotgun (WGS) entry which is preliminary data.</text>
</comment>
<dbReference type="Pfam" id="PF11518">
    <property type="entry name" value="DUF3221"/>
    <property type="match status" value="1"/>
</dbReference>
<dbReference type="InterPro" id="IPR021598">
    <property type="entry name" value="DUF3221"/>
</dbReference>
<accession>A0ABS8QJB8</accession>
<name>A0ABS8QJB8_9BACI</name>
<dbReference type="InterPro" id="IPR012340">
    <property type="entry name" value="NA-bd_OB-fold"/>
</dbReference>
<protein>
    <submittedName>
        <fullName evidence="1">YobA family protein</fullName>
    </submittedName>
</protein>
<evidence type="ECO:0000313" key="2">
    <source>
        <dbReference type="Proteomes" id="UP001162836"/>
    </source>
</evidence>
<dbReference type="Gene3D" id="2.40.50.140">
    <property type="entry name" value="Nucleic acid-binding proteins"/>
    <property type="match status" value="1"/>
</dbReference>
<reference evidence="1 2" key="1">
    <citation type="journal article" date="2023" name="Antonie Van Leeuwenhoek">
        <title>Unveiling the genomic potential of a novel thermostable glycoside hydrolases producing Neobacillus sedimentimangrovi UE25.</title>
        <authorList>
            <person name="Ejaz U."/>
            <person name="Saleem F."/>
            <person name="Rashid R."/>
            <person name="Hasan K.A."/>
            <person name="Syed M.N."/>
            <person name="Sohail M."/>
        </authorList>
    </citation>
    <scope>NUCLEOTIDE SEQUENCE [LARGE SCALE GENOMIC DNA]</scope>
    <source>
        <strain evidence="1 2">UE25</strain>
    </source>
</reference>
<proteinExistence type="predicted"/>
<gene>
    <name evidence="1" type="ORF">LRS37_10110</name>
</gene>
<dbReference type="Proteomes" id="UP001162836">
    <property type="component" value="Unassembled WGS sequence"/>
</dbReference>
<keyword evidence="2" id="KW-1185">Reference proteome</keyword>
<dbReference type="EMBL" id="JAJODE010000026">
    <property type="protein sequence ID" value="MCD4839223.1"/>
    <property type="molecule type" value="Genomic_DNA"/>
</dbReference>
<sequence>MKKLPFSFLLLCLWLTGCTTHSKPGIEGYVVKKESGRILVVASKSEDFSSTGGLKEFYPAIWFSHASNKADIGDKVQIWFDVVMESYPGQAEAEKVLVLPSKKPKDADLTESDAIRKALASKEFILSNVPAVKSVTYQSKTDHWEITIHSGESEVMVQIKD</sequence>
<dbReference type="PROSITE" id="PS51257">
    <property type="entry name" value="PROKAR_LIPOPROTEIN"/>
    <property type="match status" value="1"/>
</dbReference>
<evidence type="ECO:0000313" key="1">
    <source>
        <dbReference type="EMBL" id="MCD4839223.1"/>
    </source>
</evidence>
<dbReference type="RefSeq" id="WP_231314903.1">
    <property type="nucleotide sequence ID" value="NZ_JAJODE010000026.1"/>
</dbReference>
<organism evidence="1 2">
    <name type="scientific">Neobacillus sedimentimangrovi</name>
    <dbReference type="NCBI Taxonomy" id="2699460"/>
    <lineage>
        <taxon>Bacteria</taxon>
        <taxon>Bacillati</taxon>
        <taxon>Bacillota</taxon>
        <taxon>Bacilli</taxon>
        <taxon>Bacillales</taxon>
        <taxon>Bacillaceae</taxon>
        <taxon>Neobacillus</taxon>
    </lineage>
</organism>